<name>A0ABR8YD16_9BACT</name>
<evidence type="ECO:0000313" key="6">
    <source>
        <dbReference type="Proteomes" id="UP000620874"/>
    </source>
</evidence>
<dbReference type="InterPro" id="IPR006645">
    <property type="entry name" value="NGN-like_dom"/>
</dbReference>
<dbReference type="Pfam" id="PF02357">
    <property type="entry name" value="NusG"/>
    <property type="match status" value="1"/>
</dbReference>
<dbReference type="RefSeq" id="WP_191765409.1">
    <property type="nucleotide sequence ID" value="NZ_JACSPP010000093.1"/>
</dbReference>
<keyword evidence="2" id="KW-0805">Transcription regulation</keyword>
<evidence type="ECO:0000256" key="2">
    <source>
        <dbReference type="ARBA" id="ARBA00023015"/>
    </source>
</evidence>
<comment type="caution">
    <text evidence="5">The sequence shown here is derived from an EMBL/GenBank/DDBJ whole genome shotgun (WGS) entry which is preliminary data.</text>
</comment>
<dbReference type="SUPFAM" id="SSF82679">
    <property type="entry name" value="N-utilization substance G protein NusG, N-terminal domain"/>
    <property type="match status" value="1"/>
</dbReference>
<keyword evidence="3" id="KW-0804">Transcription</keyword>
<dbReference type="EMBL" id="JACSPP010000093">
    <property type="protein sequence ID" value="MBD8042027.1"/>
    <property type="molecule type" value="Genomic_DNA"/>
</dbReference>
<accession>A0ABR8YD16</accession>
<dbReference type="PANTHER" id="PTHR30265">
    <property type="entry name" value="RHO-INTERACTING TRANSCRIPTION TERMINATION FACTOR NUSG"/>
    <property type="match status" value="1"/>
</dbReference>
<organism evidence="5 6">
    <name type="scientific">Phocaeicola intestinalis</name>
    <dbReference type="NCBI Taxonomy" id="2762212"/>
    <lineage>
        <taxon>Bacteria</taxon>
        <taxon>Pseudomonadati</taxon>
        <taxon>Bacteroidota</taxon>
        <taxon>Bacteroidia</taxon>
        <taxon>Bacteroidales</taxon>
        <taxon>Bacteroidaceae</taxon>
        <taxon>Phocaeicola</taxon>
    </lineage>
</organism>
<dbReference type="PANTHER" id="PTHR30265:SF4">
    <property type="entry name" value="KOW MOTIF FAMILY PROTEIN, EXPRESSED"/>
    <property type="match status" value="1"/>
</dbReference>
<dbReference type="Proteomes" id="UP000620874">
    <property type="component" value="Unassembled WGS sequence"/>
</dbReference>
<gene>
    <name evidence="5" type="ORF">H9625_16595</name>
</gene>
<dbReference type="InterPro" id="IPR036735">
    <property type="entry name" value="NGN_dom_sf"/>
</dbReference>
<dbReference type="Gene3D" id="3.30.70.940">
    <property type="entry name" value="NusG, N-terminal domain"/>
    <property type="match status" value="1"/>
</dbReference>
<evidence type="ECO:0000256" key="1">
    <source>
        <dbReference type="ARBA" id="ARBA00022814"/>
    </source>
</evidence>
<sequence length="501" mass="57986">MIDKLNHLDYCWYVVRTRPRQEKKFVKLLEQYKAKSKNILEVYAPTHTTVTVRGDNGDKQAPLFVGIVFVLATQKSLIDFMEEHAMEGVVQYERKTEKGEKTRMRVIPEEQMRAFRDFNENYAEQMIILERPYTDYAFNPKTGNPNEIVRVIDGPLKGREGYIARFRRDKRLVFQMRGLKKDSYLTVSLPNIWNFHVVRLHNAEGDRLSIGTEKGRAIDLLIGILQACGYGEQTLPLLYEIIDSLIVRPSLVSLCQDLHKKGNTALSMRLAQINGNEAELILNLVRYEHDNPGYVRQNWQKLVLRPYLTPTAGITLEDSQDETKLQHTHFTEIIRKIEITEEAYYPSKKKNESITTTYYAHIGILKDKEKDEYTFFANWDEFLGEYFLTAEKANEKLVSGTIRTAHGNNTDNGKQEKLIESFRNYAPSLYKVLTDTSSAVKAIQRLTIGTDTLNVMAITTTDPEKGKNELIKTCTDICQEINTTTHLAIWRRYLQTVWLHQ</sequence>
<keyword evidence="6" id="KW-1185">Reference proteome</keyword>
<dbReference type="CDD" id="cd09895">
    <property type="entry name" value="NGN_SP_UpxY"/>
    <property type="match status" value="1"/>
</dbReference>
<evidence type="ECO:0000256" key="3">
    <source>
        <dbReference type="ARBA" id="ARBA00023163"/>
    </source>
</evidence>
<keyword evidence="1" id="KW-0889">Transcription antitermination</keyword>
<evidence type="ECO:0000259" key="4">
    <source>
        <dbReference type="Pfam" id="PF02357"/>
    </source>
</evidence>
<reference evidence="5 6" key="1">
    <citation type="submission" date="2020-08" db="EMBL/GenBank/DDBJ databases">
        <title>A Genomic Blueprint of the Chicken Gut Microbiome.</title>
        <authorList>
            <person name="Gilroy R."/>
            <person name="Ravi A."/>
            <person name="Getino M."/>
            <person name="Pursley I."/>
            <person name="Horton D.L."/>
            <person name="Alikhan N.-F."/>
            <person name="Baker D."/>
            <person name="Gharbi K."/>
            <person name="Hall N."/>
            <person name="Watson M."/>
            <person name="Adriaenssens E.M."/>
            <person name="Foster-Nyarko E."/>
            <person name="Jarju S."/>
            <person name="Secka A."/>
            <person name="Antonio M."/>
            <person name="Oren A."/>
            <person name="Chaudhuri R."/>
            <person name="La Ragione R.M."/>
            <person name="Hildebrand F."/>
            <person name="Pallen M.J."/>
        </authorList>
    </citation>
    <scope>NUCLEOTIDE SEQUENCE [LARGE SCALE GENOMIC DNA]</scope>
    <source>
        <strain evidence="5 6">Sa1CVN1</strain>
    </source>
</reference>
<evidence type="ECO:0000313" key="5">
    <source>
        <dbReference type="EMBL" id="MBD8042027.1"/>
    </source>
</evidence>
<feature type="domain" description="NusG-like N-terminal" evidence="4">
    <location>
        <begin position="11"/>
        <end position="115"/>
    </location>
</feature>
<dbReference type="InterPro" id="IPR043425">
    <property type="entry name" value="NusG-like"/>
</dbReference>
<proteinExistence type="predicted"/>
<protein>
    <submittedName>
        <fullName evidence="5">UpxY family transcription antiterminator</fullName>
    </submittedName>
</protein>